<organism evidence="5 6">
    <name type="scientific">Tessaracoccus defluvii</name>
    <dbReference type="NCBI Taxonomy" id="1285901"/>
    <lineage>
        <taxon>Bacteria</taxon>
        <taxon>Bacillati</taxon>
        <taxon>Actinomycetota</taxon>
        <taxon>Actinomycetes</taxon>
        <taxon>Propionibacteriales</taxon>
        <taxon>Propionibacteriaceae</taxon>
        <taxon>Tessaracoccus</taxon>
    </lineage>
</organism>
<keyword evidence="6" id="KW-1185">Reference proteome</keyword>
<feature type="transmembrane region" description="Helical" evidence="1">
    <location>
        <begin position="245"/>
        <end position="267"/>
    </location>
</feature>
<dbReference type="KEGG" id="tdf:H9L22_08700"/>
<evidence type="ECO:0000259" key="3">
    <source>
        <dbReference type="Pfam" id="PF09972"/>
    </source>
</evidence>
<reference evidence="5 6" key="1">
    <citation type="submission" date="2020-08" db="EMBL/GenBank/DDBJ databases">
        <title>Genome sequence of Tessaracoccus defluvii JCM 17540T.</title>
        <authorList>
            <person name="Hyun D.-W."/>
            <person name="Bae J.-W."/>
        </authorList>
    </citation>
    <scope>NUCLEOTIDE SEQUENCE [LARGE SCALE GENOMIC DNA]</scope>
    <source>
        <strain evidence="5 6">JCM 17540</strain>
    </source>
</reference>
<accession>A0A7H0H9S7</accession>
<dbReference type="AlphaFoldDB" id="A0A7H0H9S7"/>
<dbReference type="Pfam" id="PF09972">
    <property type="entry name" value="DUF2207"/>
    <property type="match status" value="1"/>
</dbReference>
<protein>
    <submittedName>
        <fullName evidence="5">DUF2207 domain-containing protein</fullName>
    </submittedName>
</protein>
<keyword evidence="1" id="KW-0812">Transmembrane</keyword>
<feature type="domain" description="DUF2207" evidence="3">
    <location>
        <begin position="34"/>
        <end position="221"/>
    </location>
</feature>
<sequence>MTKLRAGLAALFLALVSAWVVVVPAHADDSAPFTNYDVAVNLTDEGVAEVTIDFTMDFSVVRGRGPEILLPTRQDDGANPDEQFVFRYSNISVSSSTGASAQVHEFSESDMLGLRIGDENRWNDTPQSYTLRYDVTGLIVSDHAVSGLDEFNWDVIGPAWRSRFSDVTVTVTGPAAVSKSACFYGPYSNQTPCTTSFSGDTATFAVDELSPREPMQIVTGFPAGTFGGVEQEKELKPTFGNMMQLTPATGGVAAAGALAAIGGLVAIRRRHARDDVYLGLTPGLLPGKGEEGSIGKASGKAPVTVQFHPPKGARPGEIGTLLDTTADDIDVSATMVDLAVRGFMKIESDGGKKFTLHATNAPATETLLPYEEQLLANLFQGAATRTSSELKKAKFADVLPEARSGLYTSVVRRGWFRGNPATAQLGPIFLGGLSLLVAFGIFIVFGALAGV</sequence>
<dbReference type="InterPro" id="IPR018702">
    <property type="entry name" value="DUF2207"/>
</dbReference>
<proteinExistence type="predicted"/>
<evidence type="ECO:0000313" key="5">
    <source>
        <dbReference type="EMBL" id="QNP57293.1"/>
    </source>
</evidence>
<dbReference type="Pfam" id="PF20990">
    <property type="entry name" value="DUF2207_C"/>
    <property type="match status" value="1"/>
</dbReference>
<feature type="transmembrane region" description="Helical" evidence="1">
    <location>
        <begin position="425"/>
        <end position="449"/>
    </location>
</feature>
<dbReference type="InterPro" id="IPR048389">
    <property type="entry name" value="YciQ-like_C"/>
</dbReference>
<feature type="chain" id="PRO_5028956271" evidence="2">
    <location>
        <begin position="28"/>
        <end position="451"/>
    </location>
</feature>
<feature type="domain" description="Predicted membrane protein YciQ-like C-terminal" evidence="4">
    <location>
        <begin position="307"/>
        <end position="448"/>
    </location>
</feature>
<evidence type="ECO:0000256" key="2">
    <source>
        <dbReference type="SAM" id="SignalP"/>
    </source>
</evidence>
<dbReference type="EMBL" id="CP060789">
    <property type="protein sequence ID" value="QNP57293.1"/>
    <property type="molecule type" value="Genomic_DNA"/>
</dbReference>
<keyword evidence="2" id="KW-0732">Signal</keyword>
<gene>
    <name evidence="5" type="ORF">H9L22_08700</name>
</gene>
<evidence type="ECO:0000313" key="6">
    <source>
        <dbReference type="Proteomes" id="UP000516117"/>
    </source>
</evidence>
<name>A0A7H0H9S7_9ACTN</name>
<evidence type="ECO:0000259" key="4">
    <source>
        <dbReference type="Pfam" id="PF20990"/>
    </source>
</evidence>
<keyword evidence="1" id="KW-0472">Membrane</keyword>
<keyword evidence="1" id="KW-1133">Transmembrane helix</keyword>
<dbReference type="Proteomes" id="UP000516117">
    <property type="component" value="Chromosome"/>
</dbReference>
<feature type="signal peptide" evidence="2">
    <location>
        <begin position="1"/>
        <end position="27"/>
    </location>
</feature>
<evidence type="ECO:0000256" key="1">
    <source>
        <dbReference type="SAM" id="Phobius"/>
    </source>
</evidence>